<keyword evidence="4" id="KW-1185">Reference proteome</keyword>
<keyword evidence="1" id="KW-0175">Coiled coil</keyword>
<feature type="coiled-coil region" evidence="1">
    <location>
        <begin position="88"/>
        <end position="175"/>
    </location>
</feature>
<accession>A0A9N9X4M6</accession>
<protein>
    <submittedName>
        <fullName evidence="3">Uncharacterized protein</fullName>
    </submittedName>
</protein>
<feature type="region of interest" description="Disordered" evidence="2">
    <location>
        <begin position="199"/>
        <end position="231"/>
    </location>
</feature>
<feature type="region of interest" description="Disordered" evidence="2">
    <location>
        <begin position="278"/>
        <end position="325"/>
    </location>
</feature>
<evidence type="ECO:0000256" key="2">
    <source>
        <dbReference type="SAM" id="MobiDB-lite"/>
    </source>
</evidence>
<dbReference type="Proteomes" id="UP001153737">
    <property type="component" value="Chromosome 6"/>
</dbReference>
<evidence type="ECO:0000256" key="1">
    <source>
        <dbReference type="SAM" id="Coils"/>
    </source>
</evidence>
<feature type="region of interest" description="Disordered" evidence="2">
    <location>
        <begin position="1"/>
        <end position="39"/>
    </location>
</feature>
<name>A0A9N9X4M6_PHACE</name>
<dbReference type="AlphaFoldDB" id="A0A9N9X4M6"/>
<sequence length="363" mass="42024">MTRSQSRFQASGDRNLRSILPAKKSVTVNSPTSNEDEKYQKYQKEIERLIKELELKELKENEKECLIIMLQDEIQILKRDSLEKEKYITQLKRRNQDFEDDVIEAEQSFSIETQKHRQTISELKEEIVKMTEDITLLQEKNEESESKLREAESIIKEMKEMRENMLTSIEVLTQENCLYSSKVKEIRNERHLAEVDLNKYTKPQKNEKSGKTVAERKGNRNPENSPRITHGASGNRILIVSGIQGRDVANKLNNILDYNLDTQQHVDELLELLHNDSENLGESDSDSSDDCEVEQTQNTVSNATPAPSVVLEQNTKRSSVPKKSKPEFTWGKKIFQSVEDKPNEKDFLANRTGVVFKTPLEYF</sequence>
<feature type="compositionally biased region" description="Basic and acidic residues" evidence="2">
    <location>
        <begin position="199"/>
        <end position="220"/>
    </location>
</feature>
<proteinExistence type="predicted"/>
<dbReference type="EMBL" id="OU896712">
    <property type="protein sequence ID" value="CAG9822949.1"/>
    <property type="molecule type" value="Genomic_DNA"/>
</dbReference>
<feature type="compositionally biased region" description="Acidic residues" evidence="2">
    <location>
        <begin position="279"/>
        <end position="293"/>
    </location>
</feature>
<gene>
    <name evidence="3" type="ORF">PHAECO_LOCUS9829</name>
</gene>
<evidence type="ECO:0000313" key="3">
    <source>
        <dbReference type="EMBL" id="CAG9822949.1"/>
    </source>
</evidence>
<organism evidence="3 4">
    <name type="scientific">Phaedon cochleariae</name>
    <name type="common">Mustard beetle</name>
    <dbReference type="NCBI Taxonomy" id="80249"/>
    <lineage>
        <taxon>Eukaryota</taxon>
        <taxon>Metazoa</taxon>
        <taxon>Ecdysozoa</taxon>
        <taxon>Arthropoda</taxon>
        <taxon>Hexapoda</taxon>
        <taxon>Insecta</taxon>
        <taxon>Pterygota</taxon>
        <taxon>Neoptera</taxon>
        <taxon>Endopterygota</taxon>
        <taxon>Coleoptera</taxon>
        <taxon>Polyphaga</taxon>
        <taxon>Cucujiformia</taxon>
        <taxon>Chrysomeloidea</taxon>
        <taxon>Chrysomelidae</taxon>
        <taxon>Chrysomelinae</taxon>
        <taxon>Chrysomelini</taxon>
        <taxon>Phaedon</taxon>
    </lineage>
</organism>
<evidence type="ECO:0000313" key="4">
    <source>
        <dbReference type="Proteomes" id="UP001153737"/>
    </source>
</evidence>
<dbReference type="OrthoDB" id="6773773at2759"/>
<reference evidence="3" key="2">
    <citation type="submission" date="2022-10" db="EMBL/GenBank/DDBJ databases">
        <authorList>
            <consortium name="ENA_rothamsted_submissions"/>
            <consortium name="culmorum"/>
            <person name="King R."/>
        </authorList>
    </citation>
    <scope>NUCLEOTIDE SEQUENCE</scope>
</reference>
<reference evidence="3" key="1">
    <citation type="submission" date="2022-01" db="EMBL/GenBank/DDBJ databases">
        <authorList>
            <person name="King R."/>
        </authorList>
    </citation>
    <scope>NUCLEOTIDE SEQUENCE</scope>
</reference>
<feature type="compositionally biased region" description="Polar residues" evidence="2">
    <location>
        <begin position="294"/>
        <end position="318"/>
    </location>
</feature>